<dbReference type="InterPro" id="IPR001387">
    <property type="entry name" value="Cro/C1-type_HTH"/>
</dbReference>
<gene>
    <name evidence="2" type="ORF">EA58_17125</name>
</gene>
<dbReference type="Gene3D" id="1.10.260.40">
    <property type="entry name" value="lambda repressor-like DNA-binding domains"/>
    <property type="match status" value="1"/>
</dbReference>
<feature type="domain" description="HTH cro/C1-type" evidence="1">
    <location>
        <begin position="7"/>
        <end position="40"/>
    </location>
</feature>
<dbReference type="OrthoDB" id="5584941at2"/>
<dbReference type="AlphaFoldDB" id="A0A066RSS1"/>
<proteinExistence type="predicted"/>
<evidence type="ECO:0000259" key="1">
    <source>
        <dbReference type="PROSITE" id="PS50943"/>
    </source>
</evidence>
<evidence type="ECO:0000313" key="2">
    <source>
        <dbReference type="EMBL" id="KDM90448.1"/>
    </source>
</evidence>
<dbReference type="EMBL" id="JMIB01000032">
    <property type="protein sequence ID" value="KDM90448.1"/>
    <property type="molecule type" value="Genomic_DNA"/>
</dbReference>
<dbReference type="RefSeq" id="WP_036755186.1">
    <property type="nucleotide sequence ID" value="NZ_JAGSGC010000001.1"/>
</dbReference>
<name>A0A066RSS1_9GAMM</name>
<dbReference type="GO" id="GO:0003677">
    <property type="term" value="F:DNA binding"/>
    <property type="evidence" value="ECO:0007669"/>
    <property type="project" value="InterPro"/>
</dbReference>
<dbReference type="PROSITE" id="PS50943">
    <property type="entry name" value="HTH_CROC1"/>
    <property type="match status" value="1"/>
</dbReference>
<evidence type="ECO:0000313" key="3">
    <source>
        <dbReference type="Proteomes" id="UP000027192"/>
    </source>
</evidence>
<dbReference type="Proteomes" id="UP000027192">
    <property type="component" value="Unassembled WGS sequence"/>
</dbReference>
<protein>
    <recommendedName>
        <fullName evidence="1">HTH cro/C1-type domain-containing protein</fullName>
    </recommendedName>
</protein>
<accession>A0A066RSS1</accession>
<keyword evidence="3" id="KW-1185">Reference proteome</keyword>
<dbReference type="STRING" id="1654360.EA58_17125"/>
<dbReference type="InterPro" id="IPR010982">
    <property type="entry name" value="Lambda_DNA-bd_dom_sf"/>
</dbReference>
<dbReference type="SUPFAM" id="SSF47413">
    <property type="entry name" value="lambda repressor-like DNA-binding domains"/>
    <property type="match status" value="1"/>
</dbReference>
<comment type="caution">
    <text evidence="2">The sequence shown here is derived from an EMBL/GenBank/DDBJ whole genome shotgun (WGS) entry which is preliminary data.</text>
</comment>
<sequence>MKQGEVLKKERERKGVSLAEMSQHLGLPESVYQEIEAGNSPAERWGGVLAHIAIQLETPSAKLVTETGRYLDKREGQAGSLIRAYREKNETSKQDVIEGVNQYMKDRDEQALMTLEEYEQIEAGTSGLEKYGPILLGFAEKIEQPVFNLFYPCDLPFHELDDYP</sequence>
<organism evidence="2 3">
    <name type="scientific">Photobacterium galatheae</name>
    <dbReference type="NCBI Taxonomy" id="1654360"/>
    <lineage>
        <taxon>Bacteria</taxon>
        <taxon>Pseudomonadati</taxon>
        <taxon>Pseudomonadota</taxon>
        <taxon>Gammaproteobacteria</taxon>
        <taxon>Vibrionales</taxon>
        <taxon>Vibrionaceae</taxon>
        <taxon>Photobacterium</taxon>
    </lineage>
</organism>
<dbReference type="CDD" id="cd00093">
    <property type="entry name" value="HTH_XRE"/>
    <property type="match status" value="1"/>
</dbReference>
<reference evidence="2 3" key="1">
    <citation type="submission" date="2014-04" db="EMBL/GenBank/DDBJ databases">
        <title>Draft genome sequence of Photobacterium halotolerans S2753: a solonamide, ngercheumicin and holomycin producer.</title>
        <authorList>
            <person name="Machado H.R."/>
            <person name="Gram L."/>
        </authorList>
    </citation>
    <scope>NUCLEOTIDE SEQUENCE [LARGE SCALE GENOMIC DNA]</scope>
    <source>
        <strain evidence="2 3">S2753</strain>
    </source>
</reference>